<evidence type="ECO:0000313" key="2">
    <source>
        <dbReference type="Proteomes" id="UP000001039"/>
    </source>
</evidence>
<evidence type="ECO:0000313" key="1">
    <source>
        <dbReference type="EMBL" id="ACI61760.1"/>
    </source>
</evidence>
<accession>A0A0H3C1Z5</accession>
<reference evidence="1 2" key="1">
    <citation type="journal article" date="2008" name="J. Bacteriol.">
        <title>Genome sequence of a nephritogenic and highly transformable M49 strain of Streptococcus pyogenes.</title>
        <authorList>
            <person name="McShan W.M."/>
            <person name="Ferretti J.J."/>
            <person name="Karasawa T."/>
            <person name="Suvorov A.N."/>
            <person name="Lin S."/>
            <person name="Qin B."/>
            <person name="Jia H."/>
            <person name="Kenton S."/>
            <person name="Najar F."/>
            <person name="Wu H."/>
            <person name="Scott J."/>
            <person name="Roe B.A."/>
            <person name="Savic D.J."/>
        </authorList>
    </citation>
    <scope>NUCLEOTIDE SEQUENCE [LARGE SCALE GENOMIC DNA]</scope>
    <source>
        <strain evidence="1 2">NZ131</strain>
    </source>
</reference>
<dbReference type="KEGG" id="soz:Spy49_1491c"/>
<organism evidence="1 2">
    <name type="scientific">Streptococcus pyogenes serotype M49 (strain NZ131)</name>
    <dbReference type="NCBI Taxonomy" id="471876"/>
    <lineage>
        <taxon>Bacteria</taxon>
        <taxon>Bacillati</taxon>
        <taxon>Bacillota</taxon>
        <taxon>Bacilli</taxon>
        <taxon>Lactobacillales</taxon>
        <taxon>Streptococcaceae</taxon>
        <taxon>Streptococcus</taxon>
    </lineage>
</organism>
<sequence length="173" mass="20349">MNIEEAKELVDNSKFYGKTSSVIKAEVRDIIDQLNQPKPEVPQCVADWIEECREEDLTLSLAYDVDAFGEMAKWLYDTNDSTNIDLFAQAWLAYPNITIEKEKLYTVEIPNPNREGRGHAKFVLERQGNKVFLVKRKSKDCYYNKNSNHLTEREIRKDFDWAWREGFMKEVTE</sequence>
<dbReference type="EMBL" id="CP000829">
    <property type="protein sequence ID" value="ACI61760.1"/>
    <property type="molecule type" value="Genomic_DNA"/>
</dbReference>
<dbReference type="Pfam" id="PF07852">
    <property type="entry name" value="DUF1642"/>
    <property type="match status" value="1"/>
</dbReference>
<dbReference type="AlphaFoldDB" id="A0A0H3C1Z5"/>
<dbReference type="InterPro" id="IPR012865">
    <property type="entry name" value="DUF1642"/>
</dbReference>
<dbReference type="HOGENOM" id="CLU_099786_3_0_9"/>
<dbReference type="Proteomes" id="UP000001039">
    <property type="component" value="Chromosome"/>
</dbReference>
<protein>
    <submittedName>
        <fullName evidence="1">Hypothetical phage associated protein SpyM3_1331</fullName>
    </submittedName>
</protein>
<name>A0A0H3C1Z5_STRPZ</name>
<gene>
    <name evidence="1" type="ordered locus">Spy49_1491c</name>
</gene>
<proteinExistence type="predicted"/>